<accession>A0AAJ2R3F4</accession>
<dbReference type="Proteomes" id="UP001287445">
    <property type="component" value="Unassembled WGS sequence"/>
</dbReference>
<comment type="caution">
    <text evidence="3">The sequence shown here is derived from an EMBL/GenBank/DDBJ whole genome shotgun (WGS) entry which is preliminary data.</text>
</comment>
<dbReference type="RefSeq" id="WP_071956011.1">
    <property type="nucleotide sequence ID" value="NZ_JAWWMZ010000004.1"/>
</dbReference>
<dbReference type="InterPro" id="IPR035093">
    <property type="entry name" value="RelE/ParE_toxin_dom_sf"/>
</dbReference>
<dbReference type="InterPro" id="IPR007712">
    <property type="entry name" value="RelE/ParE_toxin"/>
</dbReference>
<evidence type="ECO:0000313" key="3">
    <source>
        <dbReference type="EMBL" id="MDX4954588.1"/>
    </source>
</evidence>
<keyword evidence="2" id="KW-1277">Toxin-antitoxin system</keyword>
<gene>
    <name evidence="3" type="ORF">SGN30_14320</name>
</gene>
<comment type="similarity">
    <text evidence="1">Belongs to the RelE toxin family.</text>
</comment>
<organism evidence="3 4">
    <name type="scientific">Delftia acidovorans</name>
    <name type="common">Pseudomonas acidovorans</name>
    <name type="synonym">Comamonas acidovorans</name>
    <dbReference type="NCBI Taxonomy" id="80866"/>
    <lineage>
        <taxon>Bacteria</taxon>
        <taxon>Pseudomonadati</taxon>
        <taxon>Pseudomonadota</taxon>
        <taxon>Betaproteobacteria</taxon>
        <taxon>Burkholderiales</taxon>
        <taxon>Comamonadaceae</taxon>
        <taxon>Delftia</taxon>
    </lineage>
</organism>
<dbReference type="PANTHER" id="PTHR33755:SF7">
    <property type="entry name" value="TOXIN MODULE OF TOXIN-ANTITOXIN SYSTEM RELE_STBE FAMILY"/>
    <property type="match status" value="1"/>
</dbReference>
<evidence type="ECO:0000313" key="4">
    <source>
        <dbReference type="Proteomes" id="UP001287445"/>
    </source>
</evidence>
<protein>
    <submittedName>
        <fullName evidence="3">Type II toxin-antitoxin system RelE/ParE family toxin</fullName>
    </submittedName>
</protein>
<dbReference type="SUPFAM" id="SSF143011">
    <property type="entry name" value="RelE-like"/>
    <property type="match status" value="1"/>
</dbReference>
<dbReference type="AlphaFoldDB" id="A0AAJ2R3F4"/>
<dbReference type="Pfam" id="PF05016">
    <property type="entry name" value="ParE_toxin"/>
    <property type="match status" value="1"/>
</dbReference>
<evidence type="ECO:0000256" key="2">
    <source>
        <dbReference type="ARBA" id="ARBA00022649"/>
    </source>
</evidence>
<proteinExistence type="inferred from homology"/>
<dbReference type="Gene3D" id="3.30.2310.20">
    <property type="entry name" value="RelE-like"/>
    <property type="match status" value="1"/>
</dbReference>
<name>A0AAJ2R3F4_DELAC</name>
<dbReference type="EMBL" id="JAWWMZ010000004">
    <property type="protein sequence ID" value="MDX4954588.1"/>
    <property type="molecule type" value="Genomic_DNA"/>
</dbReference>
<evidence type="ECO:0000256" key="1">
    <source>
        <dbReference type="ARBA" id="ARBA00006226"/>
    </source>
</evidence>
<reference evidence="3" key="1">
    <citation type="submission" date="2023-11" db="EMBL/GenBank/DDBJ databases">
        <title>Identification and selenium tolerance of Delftia acidovorans R3-25.</title>
        <authorList>
            <person name="Zhang S."/>
            <person name="Liu Y."/>
            <person name="Guo Y."/>
        </authorList>
    </citation>
    <scope>NUCLEOTIDE SEQUENCE</scope>
    <source>
        <strain evidence="3">R3-25</strain>
    </source>
</reference>
<sequence>MAHRVDWRPPAIEDMRALFEYLLEHASLWDAENVTEQVLRSTDRLAEFPRLYEADPRYGDGVRRVSVAGQNLLYEVDDQAQTVNILAVVGQRQQPRLRKC</sequence>
<dbReference type="InterPro" id="IPR051803">
    <property type="entry name" value="TA_system_RelE-like_toxin"/>
</dbReference>
<dbReference type="PANTHER" id="PTHR33755">
    <property type="entry name" value="TOXIN PARE1-RELATED"/>
    <property type="match status" value="1"/>
</dbReference>